<feature type="region of interest" description="Disordered" evidence="1">
    <location>
        <begin position="251"/>
        <end position="279"/>
    </location>
</feature>
<keyword evidence="2" id="KW-0732">Signal</keyword>
<dbReference type="Proteomes" id="UP001172102">
    <property type="component" value="Unassembled WGS sequence"/>
</dbReference>
<reference evidence="3" key="1">
    <citation type="submission" date="2023-06" db="EMBL/GenBank/DDBJ databases">
        <title>Genome-scale phylogeny and comparative genomics of the fungal order Sordariales.</title>
        <authorList>
            <consortium name="Lawrence Berkeley National Laboratory"/>
            <person name="Hensen N."/>
            <person name="Bonometti L."/>
            <person name="Westerberg I."/>
            <person name="Brannstrom I.O."/>
            <person name="Guillou S."/>
            <person name="Cros-Aarteil S."/>
            <person name="Calhoun S."/>
            <person name="Haridas S."/>
            <person name="Kuo A."/>
            <person name="Mondo S."/>
            <person name="Pangilinan J."/>
            <person name="Riley R."/>
            <person name="Labutti K."/>
            <person name="Andreopoulos B."/>
            <person name="Lipzen A."/>
            <person name="Chen C."/>
            <person name="Yanf M."/>
            <person name="Daum C."/>
            <person name="Ng V."/>
            <person name="Clum A."/>
            <person name="Steindorff A."/>
            <person name="Ohm R."/>
            <person name="Martin F."/>
            <person name="Silar P."/>
            <person name="Natvig D."/>
            <person name="Lalanne C."/>
            <person name="Gautier V."/>
            <person name="Ament-Velasquez S.L."/>
            <person name="Kruys A."/>
            <person name="Hutchinson M.I."/>
            <person name="Powell A.J."/>
            <person name="Barry K."/>
            <person name="Miller A.N."/>
            <person name="Grigoriev I.V."/>
            <person name="Debuchy R."/>
            <person name="Gladieux P."/>
            <person name="Thoren M.H."/>
            <person name="Johannesson H."/>
        </authorList>
    </citation>
    <scope>NUCLEOTIDE SEQUENCE</scope>
    <source>
        <strain evidence="3">SMH4607-1</strain>
    </source>
</reference>
<comment type="caution">
    <text evidence="3">The sequence shown here is derived from an EMBL/GenBank/DDBJ whole genome shotgun (WGS) entry which is preliminary data.</text>
</comment>
<protein>
    <submittedName>
        <fullName evidence="3">Uncharacterized protein</fullName>
    </submittedName>
</protein>
<organism evidence="3 4">
    <name type="scientific">Lasiosphaeris hirsuta</name>
    <dbReference type="NCBI Taxonomy" id="260670"/>
    <lineage>
        <taxon>Eukaryota</taxon>
        <taxon>Fungi</taxon>
        <taxon>Dikarya</taxon>
        <taxon>Ascomycota</taxon>
        <taxon>Pezizomycotina</taxon>
        <taxon>Sordariomycetes</taxon>
        <taxon>Sordariomycetidae</taxon>
        <taxon>Sordariales</taxon>
        <taxon>Lasiosphaeriaceae</taxon>
        <taxon>Lasiosphaeris</taxon>
    </lineage>
</organism>
<keyword evidence="4" id="KW-1185">Reference proteome</keyword>
<evidence type="ECO:0000256" key="2">
    <source>
        <dbReference type="SAM" id="SignalP"/>
    </source>
</evidence>
<evidence type="ECO:0000313" key="3">
    <source>
        <dbReference type="EMBL" id="KAK0725094.1"/>
    </source>
</evidence>
<name>A0AA40AZZ3_9PEZI</name>
<feature type="signal peptide" evidence="2">
    <location>
        <begin position="1"/>
        <end position="20"/>
    </location>
</feature>
<dbReference type="EMBL" id="JAUKUA010000002">
    <property type="protein sequence ID" value="KAK0725094.1"/>
    <property type="molecule type" value="Genomic_DNA"/>
</dbReference>
<proteinExistence type="predicted"/>
<evidence type="ECO:0000313" key="4">
    <source>
        <dbReference type="Proteomes" id="UP001172102"/>
    </source>
</evidence>
<accession>A0AA40AZZ3</accession>
<evidence type="ECO:0000256" key="1">
    <source>
        <dbReference type="SAM" id="MobiDB-lite"/>
    </source>
</evidence>
<dbReference type="AlphaFoldDB" id="A0AA40AZZ3"/>
<feature type="chain" id="PRO_5041353288" evidence="2">
    <location>
        <begin position="21"/>
        <end position="279"/>
    </location>
</feature>
<gene>
    <name evidence="3" type="ORF">B0H67DRAFT_569562</name>
</gene>
<sequence>MGSRGLFLLAASCLLQLCLAQHQQFYRWTNPIEKLPLGDRRRQAPLPGYHPEFGSCGSGTTCENACGGNWITCKASTSLSLFCYNKVDLNQTCCGNGSGRACDDGYYCAWKKIGGKVWCCKIGQTPKECGACVGPDCDGHTDNLTTTTVTTTTTQYTPTLTTTTTTTQINGSKTATTTVTTTTTTTVVDTHPGTVTETVTYYSTITRICTVTVTVPDGTVTVPGGTVTVPGGTVTIPGPCPTLCKPTKPDYHHTPTSTPCADPPDWQDTAYRHSSPPGR</sequence>